<evidence type="ECO:0000313" key="2">
    <source>
        <dbReference type="Proteomes" id="UP000018852"/>
    </source>
</evidence>
<dbReference type="AlphaFoldDB" id="W1VK86"/>
<organism evidence="1 2">
    <name type="scientific">Actinomyces urogenitalis DORA_12</name>
    <dbReference type="NCBI Taxonomy" id="1403939"/>
    <lineage>
        <taxon>Bacteria</taxon>
        <taxon>Bacillati</taxon>
        <taxon>Actinomycetota</taxon>
        <taxon>Actinomycetes</taxon>
        <taxon>Actinomycetales</taxon>
        <taxon>Actinomycetaceae</taxon>
        <taxon>Actinomyces</taxon>
    </lineage>
</organism>
<dbReference type="Proteomes" id="UP000018852">
    <property type="component" value="Unassembled WGS sequence"/>
</dbReference>
<feature type="non-terminal residue" evidence="1">
    <location>
        <position position="1"/>
    </location>
</feature>
<gene>
    <name evidence="1" type="ORF">Q605_AUC00524G0002</name>
</gene>
<sequence>AVLPAGATVTLPGWGVLALEGQQA</sequence>
<evidence type="ECO:0000313" key="1">
    <source>
        <dbReference type="EMBL" id="ETJ05225.1"/>
    </source>
</evidence>
<name>W1VK86_9ACTO</name>
<dbReference type="EMBL" id="AZLV01000524">
    <property type="protein sequence ID" value="ETJ05225.1"/>
    <property type="molecule type" value="Genomic_DNA"/>
</dbReference>
<protein>
    <submittedName>
        <fullName evidence="1">Uncharacterized protein</fullName>
    </submittedName>
</protein>
<reference evidence="1 2" key="1">
    <citation type="submission" date="2013-12" db="EMBL/GenBank/DDBJ databases">
        <title>A Varibaculum cambriense genome reconstructed from a premature infant gut community with otherwise low bacterial novelty that shifts toward anaerobic metabolism during the third week of life.</title>
        <authorList>
            <person name="Brown C.T."/>
            <person name="Sharon I."/>
            <person name="Thomas B.C."/>
            <person name="Castelle C.J."/>
            <person name="Morowitz M.J."/>
            <person name="Banfield J.F."/>
        </authorList>
    </citation>
    <scope>NUCLEOTIDE SEQUENCE [LARGE SCALE GENOMIC DNA]</scope>
    <source>
        <strain evidence="2">DORA_12</strain>
    </source>
</reference>
<comment type="caution">
    <text evidence="1">The sequence shown here is derived from an EMBL/GenBank/DDBJ whole genome shotgun (WGS) entry which is preliminary data.</text>
</comment>
<proteinExistence type="predicted"/>
<accession>W1VK86</accession>